<dbReference type="EMBL" id="CP141614">
    <property type="protein sequence ID" value="WRP13763.1"/>
    <property type="molecule type" value="Genomic_DNA"/>
</dbReference>
<comment type="similarity">
    <text evidence="1">Belongs to the carbohydrate kinase pfkB family.</text>
</comment>
<sequence length="323" mass="33930">MIAVVCPNPAIDRHAVVPGFEKGRVHRAESLRVLAGGKGLNVARILAELGHRPTVLGFAGGYAGRQLEEGVRTFGGAPRFTAVGAESRTCYTVVDPVSGTQTLINEQGMPVTTEEVERFWRAFVDEAARSRWVVLSGSLPPGAPVDLYTRMVTFCRQRCVNTVLDTSGAPLEAALQGAAAPTYLKTNRLEYSEAVGHCPNLPHDLWQAASASLRDSVAHIITDGAARVGVVTKAGTWFLYPPKVEVVNAVGAGDAFTAGLVSELATGAPLEAAVRFAVACSSIKVANLTPTLGVDAGRIREIAAKVRIEAAQGAQGPPPASWA</sequence>
<dbReference type="NCBIfam" id="TIGR03168">
    <property type="entry name" value="1-PFK"/>
    <property type="match status" value="1"/>
</dbReference>
<dbReference type="EC" id="2.7.1.144" evidence="6"/>
<keyword evidence="4" id="KW-0418">Kinase</keyword>
<gene>
    <name evidence="8" type="ORF">VLY81_09975</name>
</gene>
<dbReference type="SUPFAM" id="SSF53613">
    <property type="entry name" value="Ribokinase-like"/>
    <property type="match status" value="1"/>
</dbReference>
<comment type="pathway">
    <text evidence="6">Carbohydrate metabolism; D-tagatose 6-phosphate degradation; D-glyceraldehyde 3-phosphate and glycerone phosphate from D-tagatose 6-phosphate: step 1/2.</text>
</comment>
<evidence type="ECO:0000313" key="9">
    <source>
        <dbReference type="Proteomes" id="UP001333102"/>
    </source>
</evidence>
<dbReference type="InterPro" id="IPR029056">
    <property type="entry name" value="Ribokinase-like"/>
</dbReference>
<evidence type="ECO:0000256" key="5">
    <source>
        <dbReference type="ARBA" id="ARBA00022840"/>
    </source>
</evidence>
<keyword evidence="3 6" id="KW-0547">Nucleotide-binding</keyword>
<protein>
    <recommendedName>
        <fullName evidence="6">Tagatose-6-phosphate kinase</fullName>
        <ecNumber evidence="6">2.7.1.144</ecNumber>
    </recommendedName>
</protein>
<keyword evidence="5 6" id="KW-0067">ATP-binding</keyword>
<evidence type="ECO:0000256" key="2">
    <source>
        <dbReference type="ARBA" id="ARBA00022679"/>
    </source>
</evidence>
<comment type="similarity">
    <text evidence="6">Belongs to the carbohydrate kinase PfkB family. LacC subfamily.</text>
</comment>
<evidence type="ECO:0000256" key="3">
    <source>
        <dbReference type="ARBA" id="ARBA00022741"/>
    </source>
</evidence>
<dbReference type="InterPro" id="IPR002173">
    <property type="entry name" value="Carboh/pur_kinase_PfkB_CS"/>
</dbReference>
<keyword evidence="9" id="KW-1185">Reference proteome</keyword>
<evidence type="ECO:0000313" key="8">
    <source>
        <dbReference type="EMBL" id="WRP13763.1"/>
    </source>
</evidence>
<feature type="domain" description="Carbohydrate kinase PfkB" evidence="7">
    <location>
        <begin position="11"/>
        <end position="287"/>
    </location>
</feature>
<dbReference type="Gene3D" id="3.40.1190.20">
    <property type="match status" value="1"/>
</dbReference>
<comment type="catalytic activity">
    <reaction evidence="6">
        <text>D-tagatofuranose 6-phosphate + ATP = D-tagatofuranose 1,6-bisphosphate + ADP + H(+)</text>
        <dbReference type="Rhea" id="RHEA:12420"/>
        <dbReference type="ChEBI" id="CHEBI:15378"/>
        <dbReference type="ChEBI" id="CHEBI:30616"/>
        <dbReference type="ChEBI" id="CHEBI:58694"/>
        <dbReference type="ChEBI" id="CHEBI:58695"/>
        <dbReference type="ChEBI" id="CHEBI:456216"/>
        <dbReference type="EC" id="2.7.1.144"/>
    </reaction>
</comment>
<dbReference type="PANTHER" id="PTHR46566:SF2">
    <property type="entry name" value="ATP-DEPENDENT 6-PHOSPHOFRUCTOKINASE ISOZYME 2"/>
    <property type="match status" value="1"/>
</dbReference>
<evidence type="ECO:0000256" key="1">
    <source>
        <dbReference type="ARBA" id="ARBA00005380"/>
    </source>
</evidence>
<dbReference type="CDD" id="cd01164">
    <property type="entry name" value="FruK_PfkB_like"/>
    <property type="match status" value="1"/>
</dbReference>
<accession>A0ABZ1BMK0</accession>
<dbReference type="Pfam" id="PF00294">
    <property type="entry name" value="PfkB"/>
    <property type="match status" value="1"/>
</dbReference>
<dbReference type="PANTHER" id="PTHR46566">
    <property type="entry name" value="1-PHOSPHOFRUCTOKINASE-RELATED"/>
    <property type="match status" value="1"/>
</dbReference>
<dbReference type="PROSITE" id="PS00583">
    <property type="entry name" value="PFKB_KINASES_1"/>
    <property type="match status" value="1"/>
</dbReference>
<name>A0ABZ1BMK0_9FIRM</name>
<evidence type="ECO:0000259" key="7">
    <source>
        <dbReference type="Pfam" id="PF00294"/>
    </source>
</evidence>
<evidence type="ECO:0000256" key="6">
    <source>
        <dbReference type="PIRNR" id="PIRNR000535"/>
    </source>
</evidence>
<dbReference type="InterPro" id="IPR011611">
    <property type="entry name" value="PfkB_dom"/>
</dbReference>
<proteinExistence type="inferred from homology"/>
<dbReference type="PIRSF" id="PIRSF000535">
    <property type="entry name" value="1PFK/6PFK/LacC"/>
    <property type="match status" value="1"/>
</dbReference>
<evidence type="ECO:0000256" key="4">
    <source>
        <dbReference type="ARBA" id="ARBA00022777"/>
    </source>
</evidence>
<reference evidence="9" key="1">
    <citation type="submission" date="2023-12" db="EMBL/GenBank/DDBJ databases">
        <title>Novel isolates from deep terrestrial aquifers shed light on the physiology and ecology of the class Limnochordia.</title>
        <authorList>
            <person name="Karnachuk O.V."/>
            <person name="Lukina A.P."/>
            <person name="Avakyan M.R."/>
            <person name="Kadnikov V."/>
            <person name="Begmatov S."/>
            <person name="Beletsky A.V."/>
            <person name="Mardanov A.V."/>
            <person name="Ravin N.V."/>
        </authorList>
    </citation>
    <scope>NUCLEOTIDE SEQUENCE [LARGE SCALE GENOMIC DNA]</scope>
    <source>
        <strain evidence="9">LN</strain>
    </source>
</reference>
<keyword evidence="6" id="KW-0423">Lactose metabolism</keyword>
<dbReference type="RefSeq" id="WP_324668009.1">
    <property type="nucleotide sequence ID" value="NZ_CP141614.1"/>
</dbReference>
<keyword evidence="2 6" id="KW-0808">Transferase</keyword>
<dbReference type="Proteomes" id="UP001333102">
    <property type="component" value="Chromosome"/>
</dbReference>
<organism evidence="8 9">
    <name type="scientific">Geochorda subterranea</name>
    <dbReference type="NCBI Taxonomy" id="3109564"/>
    <lineage>
        <taxon>Bacteria</taxon>
        <taxon>Bacillati</taxon>
        <taxon>Bacillota</taxon>
        <taxon>Limnochordia</taxon>
        <taxon>Limnochordales</taxon>
        <taxon>Geochordaceae</taxon>
        <taxon>Geochorda</taxon>
    </lineage>
</organism>
<dbReference type="InterPro" id="IPR017583">
    <property type="entry name" value="Tagatose/fructose_Pkinase"/>
</dbReference>